<keyword evidence="3" id="KW-1133">Transmembrane helix</keyword>
<dbReference type="AlphaFoldDB" id="A0A381ZXW9"/>
<dbReference type="InterPro" id="IPR027417">
    <property type="entry name" value="P-loop_NTPase"/>
</dbReference>
<reference evidence="4" key="1">
    <citation type="submission" date="2018-05" db="EMBL/GenBank/DDBJ databases">
        <authorList>
            <person name="Lanie J.A."/>
            <person name="Ng W.-L."/>
            <person name="Kazmierczak K.M."/>
            <person name="Andrzejewski T.M."/>
            <person name="Davidsen T.M."/>
            <person name="Wayne K.J."/>
            <person name="Tettelin H."/>
            <person name="Glass J.I."/>
            <person name="Rusch D."/>
            <person name="Podicherti R."/>
            <person name="Tsui H.-C.T."/>
            <person name="Winkler M.E."/>
        </authorList>
    </citation>
    <scope>NUCLEOTIDE SEQUENCE</scope>
</reference>
<dbReference type="InterPro" id="IPR005654">
    <property type="entry name" value="ATPase_AFG1-like"/>
</dbReference>
<keyword evidence="1" id="KW-0547">Nucleotide-binding</keyword>
<dbReference type="GO" id="GO:0005524">
    <property type="term" value="F:ATP binding"/>
    <property type="evidence" value="ECO:0007669"/>
    <property type="project" value="UniProtKB-KW"/>
</dbReference>
<evidence type="ECO:0000256" key="1">
    <source>
        <dbReference type="ARBA" id="ARBA00022741"/>
    </source>
</evidence>
<dbReference type="GO" id="GO:0016887">
    <property type="term" value="F:ATP hydrolysis activity"/>
    <property type="evidence" value="ECO:0007669"/>
    <property type="project" value="InterPro"/>
</dbReference>
<dbReference type="SUPFAM" id="SSF52540">
    <property type="entry name" value="P-loop containing nucleoside triphosphate hydrolases"/>
    <property type="match status" value="1"/>
</dbReference>
<organism evidence="4">
    <name type="scientific">marine metagenome</name>
    <dbReference type="NCBI Taxonomy" id="408172"/>
    <lineage>
        <taxon>unclassified sequences</taxon>
        <taxon>metagenomes</taxon>
        <taxon>ecological metagenomes</taxon>
    </lineage>
</organism>
<accession>A0A381ZXW9</accession>
<dbReference type="EMBL" id="UINC01022969">
    <property type="protein sequence ID" value="SVA93702.1"/>
    <property type="molecule type" value="Genomic_DNA"/>
</dbReference>
<sequence length="163" mass="19376">MNDSVEQRYNNFVENNLITHDKKQVELLKIINKVLKQSKKIYFFSKIKKYQGIYVYGSVGIGKTFILNLFIQNIESGKKYHFNHFMINLHTFIHNNNKNKEAVLESYIKGISKKYNIIFLDELHIFNIVDALLIKKIFILFQKYKIFILISSNFIPNELYKDG</sequence>
<keyword evidence="2" id="KW-0067">ATP-binding</keyword>
<evidence type="ECO:0000313" key="4">
    <source>
        <dbReference type="EMBL" id="SVA93702.1"/>
    </source>
</evidence>
<protein>
    <recommendedName>
        <fullName evidence="5">AAA+ ATPase domain-containing protein</fullName>
    </recommendedName>
</protein>
<evidence type="ECO:0008006" key="5">
    <source>
        <dbReference type="Google" id="ProtNLM"/>
    </source>
</evidence>
<dbReference type="PANTHER" id="PTHR12169">
    <property type="entry name" value="ATPASE N2B"/>
    <property type="match status" value="1"/>
</dbReference>
<dbReference type="Gene3D" id="3.40.50.300">
    <property type="entry name" value="P-loop containing nucleotide triphosphate hydrolases"/>
    <property type="match status" value="1"/>
</dbReference>
<name>A0A381ZXW9_9ZZZZ</name>
<keyword evidence="3" id="KW-0472">Membrane</keyword>
<gene>
    <name evidence="4" type="ORF">METZ01_LOCUS146556</name>
</gene>
<proteinExistence type="predicted"/>
<dbReference type="Pfam" id="PF03969">
    <property type="entry name" value="AFG1_ATPase"/>
    <property type="match status" value="1"/>
</dbReference>
<feature type="transmembrane region" description="Helical" evidence="3">
    <location>
        <begin position="53"/>
        <end position="71"/>
    </location>
</feature>
<dbReference type="PANTHER" id="PTHR12169:SF6">
    <property type="entry name" value="AFG1-LIKE ATPASE"/>
    <property type="match status" value="1"/>
</dbReference>
<feature type="non-terminal residue" evidence="4">
    <location>
        <position position="163"/>
    </location>
</feature>
<dbReference type="GO" id="GO:0005739">
    <property type="term" value="C:mitochondrion"/>
    <property type="evidence" value="ECO:0007669"/>
    <property type="project" value="TreeGrafter"/>
</dbReference>
<keyword evidence="3" id="KW-0812">Transmembrane</keyword>
<evidence type="ECO:0000256" key="3">
    <source>
        <dbReference type="SAM" id="Phobius"/>
    </source>
</evidence>
<evidence type="ECO:0000256" key="2">
    <source>
        <dbReference type="ARBA" id="ARBA00022840"/>
    </source>
</evidence>